<feature type="transmembrane region" description="Helical" evidence="8">
    <location>
        <begin position="12"/>
        <end position="31"/>
    </location>
</feature>
<dbReference type="Pfam" id="PF02472">
    <property type="entry name" value="ExbD"/>
    <property type="match status" value="1"/>
</dbReference>
<evidence type="ECO:0000256" key="5">
    <source>
        <dbReference type="ARBA" id="ARBA00022989"/>
    </source>
</evidence>
<organism evidence="9 10">
    <name type="scientific">Salibaculum griseiflavum</name>
    <dbReference type="NCBI Taxonomy" id="1914409"/>
    <lineage>
        <taxon>Bacteria</taxon>
        <taxon>Pseudomonadati</taxon>
        <taxon>Pseudomonadota</taxon>
        <taxon>Alphaproteobacteria</taxon>
        <taxon>Rhodobacterales</taxon>
        <taxon>Roseobacteraceae</taxon>
        <taxon>Salibaculum</taxon>
    </lineage>
</organism>
<evidence type="ECO:0000256" key="8">
    <source>
        <dbReference type="SAM" id="Phobius"/>
    </source>
</evidence>
<proteinExistence type="inferred from homology"/>
<dbReference type="RefSeq" id="WP_109388278.1">
    <property type="nucleotide sequence ID" value="NZ_QETF01000006.1"/>
</dbReference>
<evidence type="ECO:0000256" key="3">
    <source>
        <dbReference type="ARBA" id="ARBA00022475"/>
    </source>
</evidence>
<dbReference type="Proteomes" id="UP000245293">
    <property type="component" value="Unassembled WGS sequence"/>
</dbReference>
<dbReference type="InterPro" id="IPR003400">
    <property type="entry name" value="ExbD"/>
</dbReference>
<keyword evidence="7" id="KW-0813">Transport</keyword>
<dbReference type="AlphaFoldDB" id="A0A2V1P4A9"/>
<reference evidence="10" key="1">
    <citation type="submission" date="2018-05" db="EMBL/GenBank/DDBJ databases">
        <authorList>
            <person name="Du Z."/>
            <person name="Wang X."/>
        </authorList>
    </citation>
    <scope>NUCLEOTIDE SEQUENCE [LARGE SCALE GENOMIC DNA]</scope>
    <source>
        <strain evidence="10">WDS4C29</strain>
    </source>
</reference>
<sequence>MRIPAPARRPRSEAIVPMINVVFLLLIFFMMTSRIAPTPPIEVTPPSATQETLAEGEAVLWIGPDGLLAFGELRGDTVWPALAALPTDTVLTVTADATLPAAQLAAILSRLDAQRRIELVVRG</sequence>
<evidence type="ECO:0000256" key="2">
    <source>
        <dbReference type="ARBA" id="ARBA00005811"/>
    </source>
</evidence>
<evidence type="ECO:0000256" key="7">
    <source>
        <dbReference type="RuleBase" id="RU003879"/>
    </source>
</evidence>
<accession>A0A2V1P4A9</accession>
<keyword evidence="10" id="KW-1185">Reference proteome</keyword>
<protein>
    <submittedName>
        <fullName evidence="9">Biopolymer transporter ExbD</fullName>
    </submittedName>
</protein>
<comment type="similarity">
    <text evidence="2 7">Belongs to the ExbD/TolR family.</text>
</comment>
<keyword evidence="5 8" id="KW-1133">Transmembrane helix</keyword>
<evidence type="ECO:0000256" key="1">
    <source>
        <dbReference type="ARBA" id="ARBA00004162"/>
    </source>
</evidence>
<gene>
    <name evidence="9" type="ORF">DFK10_07660</name>
</gene>
<keyword evidence="7" id="KW-0653">Protein transport</keyword>
<dbReference type="OrthoDB" id="8479787at2"/>
<dbReference type="GO" id="GO:0022857">
    <property type="term" value="F:transmembrane transporter activity"/>
    <property type="evidence" value="ECO:0007669"/>
    <property type="project" value="InterPro"/>
</dbReference>
<evidence type="ECO:0000256" key="6">
    <source>
        <dbReference type="ARBA" id="ARBA00023136"/>
    </source>
</evidence>
<dbReference type="EMBL" id="QETF01000006">
    <property type="protein sequence ID" value="PWG17255.1"/>
    <property type="molecule type" value="Genomic_DNA"/>
</dbReference>
<dbReference type="GO" id="GO:0005886">
    <property type="term" value="C:plasma membrane"/>
    <property type="evidence" value="ECO:0007669"/>
    <property type="project" value="UniProtKB-SubCell"/>
</dbReference>
<keyword evidence="6 8" id="KW-0472">Membrane</keyword>
<name>A0A2V1P4A9_9RHOB</name>
<evidence type="ECO:0000313" key="10">
    <source>
        <dbReference type="Proteomes" id="UP000245293"/>
    </source>
</evidence>
<dbReference type="GO" id="GO:0015031">
    <property type="term" value="P:protein transport"/>
    <property type="evidence" value="ECO:0007669"/>
    <property type="project" value="UniProtKB-KW"/>
</dbReference>
<keyword evidence="4 7" id="KW-0812">Transmembrane</keyword>
<comment type="caution">
    <text evidence="9">The sequence shown here is derived from an EMBL/GenBank/DDBJ whole genome shotgun (WGS) entry which is preliminary data.</text>
</comment>
<evidence type="ECO:0000313" key="9">
    <source>
        <dbReference type="EMBL" id="PWG17255.1"/>
    </source>
</evidence>
<comment type="subcellular location">
    <subcellularLocation>
        <location evidence="1">Cell membrane</location>
        <topology evidence="1">Single-pass membrane protein</topology>
    </subcellularLocation>
    <subcellularLocation>
        <location evidence="7">Cell membrane</location>
        <topology evidence="7">Single-pass type II membrane protein</topology>
    </subcellularLocation>
</comment>
<keyword evidence="3" id="KW-1003">Cell membrane</keyword>
<evidence type="ECO:0000256" key="4">
    <source>
        <dbReference type="ARBA" id="ARBA00022692"/>
    </source>
</evidence>